<keyword evidence="2" id="KW-1185">Reference proteome</keyword>
<reference evidence="1" key="3">
    <citation type="journal article" date="2017" name="Nature">
        <title>Genome sequence of the progenitor of the wheat D genome Aegilops tauschii.</title>
        <authorList>
            <person name="Luo M.C."/>
            <person name="Gu Y.Q."/>
            <person name="Puiu D."/>
            <person name="Wang H."/>
            <person name="Twardziok S.O."/>
            <person name="Deal K.R."/>
            <person name="Huo N."/>
            <person name="Zhu T."/>
            <person name="Wang L."/>
            <person name="Wang Y."/>
            <person name="McGuire P.E."/>
            <person name="Liu S."/>
            <person name="Long H."/>
            <person name="Ramasamy R.K."/>
            <person name="Rodriguez J.C."/>
            <person name="Van S.L."/>
            <person name="Yuan L."/>
            <person name="Wang Z."/>
            <person name="Xia Z."/>
            <person name="Xiao L."/>
            <person name="Anderson O.D."/>
            <person name="Ouyang S."/>
            <person name="Liang Y."/>
            <person name="Zimin A.V."/>
            <person name="Pertea G."/>
            <person name="Qi P."/>
            <person name="Bennetzen J.L."/>
            <person name="Dai X."/>
            <person name="Dawson M.W."/>
            <person name="Muller H.G."/>
            <person name="Kugler K."/>
            <person name="Rivarola-Duarte L."/>
            <person name="Spannagl M."/>
            <person name="Mayer K.F.X."/>
            <person name="Lu F.H."/>
            <person name="Bevan M.W."/>
            <person name="Leroy P."/>
            <person name="Li P."/>
            <person name="You F.M."/>
            <person name="Sun Q."/>
            <person name="Liu Z."/>
            <person name="Lyons E."/>
            <person name="Wicker T."/>
            <person name="Salzberg S.L."/>
            <person name="Devos K.M."/>
            <person name="Dvorak J."/>
        </authorList>
    </citation>
    <scope>NUCLEOTIDE SEQUENCE [LARGE SCALE GENOMIC DNA]</scope>
    <source>
        <strain evidence="1">cv. AL8/78</strain>
    </source>
</reference>
<accession>A0A453B7P2</accession>
<sequence length="37" mass="4275">VFVSADNPLVESIARLYLTDRAKHDEIAAEWTLRFAR</sequence>
<dbReference type="Proteomes" id="UP000015105">
    <property type="component" value="Chromosome 2D"/>
</dbReference>
<dbReference type="AlphaFoldDB" id="A0A453B7P2"/>
<reference evidence="1" key="5">
    <citation type="journal article" date="2021" name="G3 (Bethesda)">
        <title>Aegilops tauschii genome assembly Aet v5.0 features greater sequence contiguity and improved annotation.</title>
        <authorList>
            <person name="Wang L."/>
            <person name="Zhu T."/>
            <person name="Rodriguez J.C."/>
            <person name="Deal K.R."/>
            <person name="Dubcovsky J."/>
            <person name="McGuire P.E."/>
            <person name="Lux T."/>
            <person name="Spannagl M."/>
            <person name="Mayer K.F.X."/>
            <person name="Baldrich P."/>
            <person name="Meyers B.C."/>
            <person name="Huo N."/>
            <person name="Gu Y.Q."/>
            <person name="Zhou H."/>
            <person name="Devos K.M."/>
            <person name="Bennetzen J.L."/>
            <person name="Unver T."/>
            <person name="Budak H."/>
            <person name="Gulick P.J."/>
            <person name="Galiba G."/>
            <person name="Kalapos B."/>
            <person name="Nelson D.R."/>
            <person name="Li P."/>
            <person name="You F.M."/>
            <person name="Luo M.C."/>
            <person name="Dvorak J."/>
        </authorList>
    </citation>
    <scope>NUCLEOTIDE SEQUENCE [LARGE SCALE GENOMIC DNA]</scope>
    <source>
        <strain evidence="1">cv. AL8/78</strain>
    </source>
</reference>
<dbReference type="Gramene" id="AET2Gv20404900.1">
    <property type="protein sequence ID" value="AET2Gv20404900.1"/>
    <property type="gene ID" value="AET2Gv20404900"/>
</dbReference>
<proteinExistence type="predicted"/>
<reference evidence="1" key="4">
    <citation type="submission" date="2019-03" db="UniProtKB">
        <authorList>
            <consortium name="EnsemblPlants"/>
        </authorList>
    </citation>
    <scope>IDENTIFICATION</scope>
</reference>
<evidence type="ECO:0000313" key="2">
    <source>
        <dbReference type="Proteomes" id="UP000015105"/>
    </source>
</evidence>
<reference evidence="2" key="2">
    <citation type="journal article" date="2017" name="Nat. Plants">
        <title>The Aegilops tauschii genome reveals multiple impacts of transposons.</title>
        <authorList>
            <person name="Zhao G."/>
            <person name="Zou C."/>
            <person name="Li K."/>
            <person name="Wang K."/>
            <person name="Li T."/>
            <person name="Gao L."/>
            <person name="Zhang X."/>
            <person name="Wang H."/>
            <person name="Yang Z."/>
            <person name="Liu X."/>
            <person name="Jiang W."/>
            <person name="Mao L."/>
            <person name="Kong X."/>
            <person name="Jiao Y."/>
            <person name="Jia J."/>
        </authorList>
    </citation>
    <scope>NUCLEOTIDE SEQUENCE [LARGE SCALE GENOMIC DNA]</scope>
    <source>
        <strain evidence="2">cv. AL8/78</strain>
    </source>
</reference>
<protein>
    <submittedName>
        <fullName evidence="1">Uncharacterized protein</fullName>
    </submittedName>
</protein>
<dbReference type="EnsemblPlants" id="AET2Gv20404900.1">
    <property type="protein sequence ID" value="AET2Gv20404900.1"/>
    <property type="gene ID" value="AET2Gv20404900"/>
</dbReference>
<name>A0A453B7P2_AEGTS</name>
<reference evidence="2" key="1">
    <citation type="journal article" date="2014" name="Science">
        <title>Ancient hybridizations among the ancestral genomes of bread wheat.</title>
        <authorList>
            <consortium name="International Wheat Genome Sequencing Consortium,"/>
            <person name="Marcussen T."/>
            <person name="Sandve S.R."/>
            <person name="Heier L."/>
            <person name="Spannagl M."/>
            <person name="Pfeifer M."/>
            <person name="Jakobsen K.S."/>
            <person name="Wulff B.B."/>
            <person name="Steuernagel B."/>
            <person name="Mayer K.F."/>
            <person name="Olsen O.A."/>
        </authorList>
    </citation>
    <scope>NUCLEOTIDE SEQUENCE [LARGE SCALE GENOMIC DNA]</scope>
    <source>
        <strain evidence="2">cv. AL8/78</strain>
    </source>
</reference>
<organism evidence="1 2">
    <name type="scientific">Aegilops tauschii subsp. strangulata</name>
    <name type="common">Goatgrass</name>
    <dbReference type="NCBI Taxonomy" id="200361"/>
    <lineage>
        <taxon>Eukaryota</taxon>
        <taxon>Viridiplantae</taxon>
        <taxon>Streptophyta</taxon>
        <taxon>Embryophyta</taxon>
        <taxon>Tracheophyta</taxon>
        <taxon>Spermatophyta</taxon>
        <taxon>Magnoliopsida</taxon>
        <taxon>Liliopsida</taxon>
        <taxon>Poales</taxon>
        <taxon>Poaceae</taxon>
        <taxon>BOP clade</taxon>
        <taxon>Pooideae</taxon>
        <taxon>Triticodae</taxon>
        <taxon>Triticeae</taxon>
        <taxon>Triticinae</taxon>
        <taxon>Aegilops</taxon>
    </lineage>
</organism>
<evidence type="ECO:0000313" key="1">
    <source>
        <dbReference type="EnsemblPlants" id="AET2Gv20404900.1"/>
    </source>
</evidence>